<dbReference type="EMBL" id="FPCJ01000001">
    <property type="protein sequence ID" value="SFV27662.1"/>
    <property type="molecule type" value="Genomic_DNA"/>
</dbReference>
<evidence type="ECO:0000259" key="12">
    <source>
        <dbReference type="Pfam" id="PF24621"/>
    </source>
</evidence>
<keyword evidence="7" id="KW-0520">NAD</keyword>
<evidence type="ECO:0000256" key="9">
    <source>
        <dbReference type="ARBA" id="ARBA00023285"/>
    </source>
</evidence>
<dbReference type="NCBIfam" id="TIGR01357">
    <property type="entry name" value="aroB"/>
    <property type="match status" value="1"/>
</dbReference>
<keyword evidence="6" id="KW-0862">Zinc</keyword>
<proteinExistence type="predicted"/>
<dbReference type="EC" id="4.2.3.4" evidence="10"/>
<evidence type="ECO:0000256" key="2">
    <source>
        <dbReference type="ARBA" id="ARBA00001941"/>
    </source>
</evidence>
<keyword evidence="14" id="KW-1185">Reference proteome</keyword>
<dbReference type="PANTHER" id="PTHR43622">
    <property type="entry name" value="3-DEHYDROQUINATE SYNTHASE"/>
    <property type="match status" value="1"/>
</dbReference>
<dbReference type="GO" id="GO:0000166">
    <property type="term" value="F:nucleotide binding"/>
    <property type="evidence" value="ECO:0007669"/>
    <property type="project" value="UniProtKB-KW"/>
</dbReference>
<evidence type="ECO:0000256" key="4">
    <source>
        <dbReference type="ARBA" id="ARBA00022723"/>
    </source>
</evidence>
<protein>
    <recommendedName>
        <fullName evidence="10">3-dehydroquinate synthase</fullName>
        <ecNumber evidence="10">4.2.3.4</ecNumber>
    </recommendedName>
</protein>
<dbReference type="InterPro" id="IPR016037">
    <property type="entry name" value="DHQ_synth_AroB"/>
</dbReference>
<evidence type="ECO:0000256" key="3">
    <source>
        <dbReference type="ARBA" id="ARBA00003485"/>
    </source>
</evidence>
<dbReference type="GO" id="GO:0003856">
    <property type="term" value="F:3-dehydroquinate synthase activity"/>
    <property type="evidence" value="ECO:0007669"/>
    <property type="project" value="UniProtKB-UniRule"/>
</dbReference>
<dbReference type="Pfam" id="PF24621">
    <property type="entry name" value="DHQS_C"/>
    <property type="match status" value="1"/>
</dbReference>
<comment type="cofactor">
    <cofactor evidence="2">
        <name>Co(2+)</name>
        <dbReference type="ChEBI" id="CHEBI:48828"/>
    </cofactor>
</comment>
<comment type="function">
    <text evidence="3">Catalyzes the conversion of 3-deoxy-D-arabino-heptulosonate 7-phosphate (DAHP) to dehydroquinate (DHQ).</text>
</comment>
<accession>A0A1I7MZ30</accession>
<dbReference type="CDD" id="cd08195">
    <property type="entry name" value="DHQS"/>
    <property type="match status" value="1"/>
</dbReference>
<evidence type="ECO:0000313" key="13">
    <source>
        <dbReference type="EMBL" id="SFV27662.1"/>
    </source>
</evidence>
<dbReference type="Pfam" id="PF01761">
    <property type="entry name" value="DHQ_synthase"/>
    <property type="match status" value="1"/>
</dbReference>
<name>A0A1I7MZ30_9BACT</name>
<dbReference type="InterPro" id="IPR030963">
    <property type="entry name" value="DHQ_synth_fam"/>
</dbReference>
<dbReference type="Gene3D" id="3.40.50.1970">
    <property type="match status" value="1"/>
</dbReference>
<dbReference type="InterPro" id="IPR056179">
    <property type="entry name" value="DHQS_C"/>
</dbReference>
<dbReference type="PIRSF" id="PIRSF001455">
    <property type="entry name" value="DHQ_synth"/>
    <property type="match status" value="1"/>
</dbReference>
<keyword evidence="4" id="KW-0479">Metal-binding</keyword>
<evidence type="ECO:0000256" key="7">
    <source>
        <dbReference type="ARBA" id="ARBA00023027"/>
    </source>
</evidence>
<dbReference type="RefSeq" id="WP_092456369.1">
    <property type="nucleotide sequence ID" value="NZ_FPCJ01000001.1"/>
</dbReference>
<dbReference type="GO" id="GO:0005737">
    <property type="term" value="C:cytoplasm"/>
    <property type="evidence" value="ECO:0007669"/>
    <property type="project" value="InterPro"/>
</dbReference>
<evidence type="ECO:0000256" key="8">
    <source>
        <dbReference type="ARBA" id="ARBA00023239"/>
    </source>
</evidence>
<keyword evidence="8" id="KW-0456">Lyase</keyword>
<sequence>MSFTKLIHHTIGQEVTDYYVGYSWEQLRELVPVDRTVLLVDEQVARYHPPLLDGWQTCIVPAGEASKSWDMMHSLIDILCQMQVDRSWHLVGVGGGVVTDLVGFLAAVYMRGLPFGFVPTTLLAQVDASIGGKNGIDFGKYKNLVGTIRQPRFVLMDPALLQSLPRQEWQNGFAEIIKYACIADHDLFEFLEHHRQQALQGDAETVFHLILTSLEHKLRIVTEDPFEKGIRRFLNFGHTLGHAIEKVIEIPHGQAISVGMRVACQLSEQLSGLKPVETQRISNLLQAYGLPTTLPDLDWNEVWDCLRHDKKREKDVLHFILLETIGQARIVPIPLQELERMLPVYW</sequence>
<dbReference type="GO" id="GO:0046872">
    <property type="term" value="F:metal ion binding"/>
    <property type="evidence" value="ECO:0007669"/>
    <property type="project" value="UniProtKB-KW"/>
</dbReference>
<dbReference type="SUPFAM" id="SSF56796">
    <property type="entry name" value="Dehydroquinate synthase-like"/>
    <property type="match status" value="1"/>
</dbReference>
<keyword evidence="9" id="KW-0170">Cobalt</keyword>
<dbReference type="InterPro" id="IPR030960">
    <property type="entry name" value="DHQS/DOIS_N"/>
</dbReference>
<evidence type="ECO:0000259" key="11">
    <source>
        <dbReference type="Pfam" id="PF01761"/>
    </source>
</evidence>
<dbReference type="PANTHER" id="PTHR43622:SF1">
    <property type="entry name" value="3-DEHYDROQUINATE SYNTHASE"/>
    <property type="match status" value="1"/>
</dbReference>
<evidence type="ECO:0000313" key="14">
    <source>
        <dbReference type="Proteomes" id="UP000199537"/>
    </source>
</evidence>
<dbReference type="Proteomes" id="UP000199537">
    <property type="component" value="Unassembled WGS sequence"/>
</dbReference>
<keyword evidence="5" id="KW-0547">Nucleotide-binding</keyword>
<dbReference type="Gene3D" id="1.20.1090.10">
    <property type="entry name" value="Dehydroquinate synthase-like - alpha domain"/>
    <property type="match status" value="1"/>
</dbReference>
<dbReference type="GO" id="GO:0009073">
    <property type="term" value="P:aromatic amino acid family biosynthetic process"/>
    <property type="evidence" value="ECO:0007669"/>
    <property type="project" value="InterPro"/>
</dbReference>
<evidence type="ECO:0000256" key="10">
    <source>
        <dbReference type="NCBIfam" id="TIGR01357"/>
    </source>
</evidence>
<evidence type="ECO:0000256" key="1">
    <source>
        <dbReference type="ARBA" id="ARBA00001911"/>
    </source>
</evidence>
<comment type="cofactor">
    <cofactor evidence="1">
        <name>NAD(+)</name>
        <dbReference type="ChEBI" id="CHEBI:57540"/>
    </cofactor>
</comment>
<evidence type="ECO:0000256" key="6">
    <source>
        <dbReference type="ARBA" id="ARBA00022833"/>
    </source>
</evidence>
<dbReference type="STRING" id="1393122.SAMN05660895_0161"/>
<organism evidence="13 14">
    <name type="scientific">Thermoflavifilum thermophilum</name>
    <dbReference type="NCBI Taxonomy" id="1393122"/>
    <lineage>
        <taxon>Bacteria</taxon>
        <taxon>Pseudomonadati</taxon>
        <taxon>Bacteroidota</taxon>
        <taxon>Chitinophagia</taxon>
        <taxon>Chitinophagales</taxon>
        <taxon>Chitinophagaceae</taxon>
        <taxon>Thermoflavifilum</taxon>
    </lineage>
</organism>
<evidence type="ECO:0000256" key="5">
    <source>
        <dbReference type="ARBA" id="ARBA00022741"/>
    </source>
</evidence>
<reference evidence="14" key="1">
    <citation type="submission" date="2016-10" db="EMBL/GenBank/DDBJ databases">
        <authorList>
            <person name="Varghese N."/>
            <person name="Submissions S."/>
        </authorList>
    </citation>
    <scope>NUCLEOTIDE SEQUENCE [LARGE SCALE GENOMIC DNA]</scope>
    <source>
        <strain evidence="14">DSM 14807</strain>
    </source>
</reference>
<dbReference type="OrthoDB" id="9806583at2"/>
<dbReference type="GO" id="GO:0009423">
    <property type="term" value="P:chorismate biosynthetic process"/>
    <property type="evidence" value="ECO:0007669"/>
    <property type="project" value="UniProtKB-UniRule"/>
</dbReference>
<dbReference type="AlphaFoldDB" id="A0A1I7MZ30"/>
<gene>
    <name evidence="13" type="ORF">SAMN05660895_0161</name>
</gene>
<feature type="domain" description="3-dehydroquinate synthase C-terminal" evidence="12">
    <location>
        <begin position="172"/>
        <end position="311"/>
    </location>
</feature>
<feature type="domain" description="3-dehydroquinate synthase N-terminal" evidence="11">
    <location>
        <begin position="58"/>
        <end position="170"/>
    </location>
</feature>
<dbReference type="InterPro" id="IPR050071">
    <property type="entry name" value="Dehydroquinate_synthase"/>
</dbReference>